<evidence type="ECO:0000259" key="2">
    <source>
        <dbReference type="Pfam" id="PF13478"/>
    </source>
</evidence>
<feature type="domain" description="XdhC Rossmann" evidence="2">
    <location>
        <begin position="165"/>
        <end position="307"/>
    </location>
</feature>
<sequence>MDNVDLQVLREIASWRADGQRAVLGTITRTWGSAPRPIGSLVAVRGDGRIAGSVSGGCIEDDLIERIQRGALALTAPERVRYGVSAEEATRFGLPCGGTLELVLEPIGEASQIEALLARLAAGERVQRRLDLATGAVTLAPAPPGATLVVDDATLLSTHGPSWRLLLIGAGQMSTYLAEMARALDYEVLVCDPREEHAGGFGVAGARLLKGMPDDVVRELRPDGHTAVIALTHDPKLDDLALMEALASDAFYVGAIGSRLNQAKRRERLSEHFGISEAQLQRLHGPVGIRNGARTPPEIAVAILAELTAERYGYRIPEPLPPAAASGPEAGCSL</sequence>
<evidence type="ECO:0000259" key="1">
    <source>
        <dbReference type="Pfam" id="PF02625"/>
    </source>
</evidence>
<dbReference type="InterPro" id="IPR027051">
    <property type="entry name" value="XdhC_Rossmann_dom"/>
</dbReference>
<comment type="caution">
    <text evidence="3">The sequence shown here is derived from an EMBL/GenBank/DDBJ whole genome shotgun (WGS) entry which is preliminary data.</text>
</comment>
<dbReference type="Pfam" id="PF13478">
    <property type="entry name" value="XdhC_C"/>
    <property type="match status" value="1"/>
</dbReference>
<dbReference type="OrthoDB" id="9815497at2"/>
<dbReference type="PANTHER" id="PTHR30388:SF4">
    <property type="entry name" value="MOLYBDENUM COFACTOR INSERTION CHAPERONE PAOD"/>
    <property type="match status" value="1"/>
</dbReference>
<dbReference type="Proteomes" id="UP000293671">
    <property type="component" value="Unassembled WGS sequence"/>
</dbReference>
<accession>A0A4Q7W0N9</accession>
<evidence type="ECO:0000313" key="3">
    <source>
        <dbReference type="EMBL" id="RZU02670.1"/>
    </source>
</evidence>
<dbReference type="InterPro" id="IPR003777">
    <property type="entry name" value="XdhC_CoxI"/>
</dbReference>
<proteinExistence type="predicted"/>
<dbReference type="AlphaFoldDB" id="A0A4Q7W0N9"/>
<reference evidence="3 4" key="1">
    <citation type="submission" date="2019-02" db="EMBL/GenBank/DDBJ databases">
        <title>Genomic Encyclopedia of Type Strains, Phase IV (KMG-IV): sequencing the most valuable type-strain genomes for metagenomic binning, comparative biology and taxonomic classification.</title>
        <authorList>
            <person name="Goeker M."/>
        </authorList>
    </citation>
    <scope>NUCLEOTIDE SEQUENCE [LARGE SCALE GENOMIC DNA]</scope>
    <source>
        <strain evidence="3 4">DSM 19570</strain>
    </source>
</reference>
<gene>
    <name evidence="3" type="ORF">EV670_0699</name>
</gene>
<name>A0A4Q7W0N9_9BURK</name>
<dbReference type="InterPro" id="IPR052698">
    <property type="entry name" value="MoCofactor_Util/Proc"/>
</dbReference>
<protein>
    <submittedName>
        <fullName evidence="3">Xanthine dehydrogenase accessory factor</fullName>
    </submittedName>
</protein>
<dbReference type="Pfam" id="PF02625">
    <property type="entry name" value="XdhC_CoxI"/>
    <property type="match status" value="1"/>
</dbReference>
<keyword evidence="4" id="KW-1185">Reference proteome</keyword>
<organism evidence="3 4">
    <name type="scientific">Rivibacter subsaxonicus</name>
    <dbReference type="NCBI Taxonomy" id="457575"/>
    <lineage>
        <taxon>Bacteria</taxon>
        <taxon>Pseudomonadati</taxon>
        <taxon>Pseudomonadota</taxon>
        <taxon>Betaproteobacteria</taxon>
        <taxon>Burkholderiales</taxon>
        <taxon>Rivibacter</taxon>
    </lineage>
</organism>
<dbReference type="PANTHER" id="PTHR30388">
    <property type="entry name" value="ALDEHYDE OXIDOREDUCTASE MOLYBDENUM COFACTOR ASSEMBLY PROTEIN"/>
    <property type="match status" value="1"/>
</dbReference>
<dbReference type="RefSeq" id="WP_130430411.1">
    <property type="nucleotide sequence ID" value="NZ_SHKP01000004.1"/>
</dbReference>
<dbReference type="EMBL" id="SHKP01000004">
    <property type="protein sequence ID" value="RZU02670.1"/>
    <property type="molecule type" value="Genomic_DNA"/>
</dbReference>
<feature type="domain" description="XdhC- CoxI" evidence="1">
    <location>
        <begin position="15"/>
        <end position="83"/>
    </location>
</feature>
<dbReference type="Gene3D" id="3.40.50.720">
    <property type="entry name" value="NAD(P)-binding Rossmann-like Domain"/>
    <property type="match status" value="1"/>
</dbReference>
<evidence type="ECO:0000313" key="4">
    <source>
        <dbReference type="Proteomes" id="UP000293671"/>
    </source>
</evidence>